<sequence>MFNNILKEKLKKGQVVFGTWMVIPSPTLVEVFGLAGMDFVVIDHEHGPFTYETSENMIRAAENSGCTPLIRVPTNSASDILRSLEIGAHGIVVPQIENYNQADFAIKSMKY</sequence>
<feature type="domain" description="HpcH/HpaI aldolase/citrate lyase" evidence="4">
    <location>
        <begin position="18"/>
        <end position="108"/>
    </location>
</feature>
<gene>
    <name evidence="5" type="ORF">METZ01_LOCUS445045</name>
</gene>
<evidence type="ECO:0000256" key="1">
    <source>
        <dbReference type="ARBA" id="ARBA00005568"/>
    </source>
</evidence>
<evidence type="ECO:0000256" key="2">
    <source>
        <dbReference type="ARBA" id="ARBA00022723"/>
    </source>
</evidence>
<dbReference type="InterPro" id="IPR040442">
    <property type="entry name" value="Pyrv_kinase-like_dom_sf"/>
</dbReference>
<dbReference type="GO" id="GO:0005737">
    <property type="term" value="C:cytoplasm"/>
    <property type="evidence" value="ECO:0007669"/>
    <property type="project" value="TreeGrafter"/>
</dbReference>
<dbReference type="GO" id="GO:0016832">
    <property type="term" value="F:aldehyde-lyase activity"/>
    <property type="evidence" value="ECO:0007669"/>
    <property type="project" value="TreeGrafter"/>
</dbReference>
<feature type="non-terminal residue" evidence="5">
    <location>
        <position position="111"/>
    </location>
</feature>
<dbReference type="PANTHER" id="PTHR30502:SF0">
    <property type="entry name" value="PHOSPHOENOLPYRUVATE CARBOXYLASE FAMILY PROTEIN"/>
    <property type="match status" value="1"/>
</dbReference>
<dbReference type="AlphaFoldDB" id="A0A382Z9M0"/>
<comment type="similarity">
    <text evidence="1">Belongs to the HpcH/HpaI aldolase family.</text>
</comment>
<dbReference type="InterPro" id="IPR050251">
    <property type="entry name" value="HpcH-HpaI_aldolase"/>
</dbReference>
<dbReference type="InterPro" id="IPR015813">
    <property type="entry name" value="Pyrv/PenolPyrv_kinase-like_dom"/>
</dbReference>
<evidence type="ECO:0000259" key="4">
    <source>
        <dbReference type="Pfam" id="PF03328"/>
    </source>
</evidence>
<dbReference type="GO" id="GO:0046872">
    <property type="term" value="F:metal ion binding"/>
    <property type="evidence" value="ECO:0007669"/>
    <property type="project" value="UniProtKB-KW"/>
</dbReference>
<dbReference type="Gene3D" id="3.20.20.60">
    <property type="entry name" value="Phosphoenolpyruvate-binding domains"/>
    <property type="match status" value="1"/>
</dbReference>
<name>A0A382Z9M0_9ZZZZ</name>
<evidence type="ECO:0000313" key="5">
    <source>
        <dbReference type="EMBL" id="SVD92191.1"/>
    </source>
</evidence>
<organism evidence="5">
    <name type="scientific">marine metagenome</name>
    <dbReference type="NCBI Taxonomy" id="408172"/>
    <lineage>
        <taxon>unclassified sequences</taxon>
        <taxon>metagenomes</taxon>
        <taxon>ecological metagenomes</taxon>
    </lineage>
</organism>
<proteinExistence type="inferred from homology"/>
<dbReference type="InterPro" id="IPR005000">
    <property type="entry name" value="Aldolase/citrate-lyase_domain"/>
</dbReference>
<evidence type="ECO:0000256" key="3">
    <source>
        <dbReference type="ARBA" id="ARBA00023239"/>
    </source>
</evidence>
<accession>A0A382Z9M0</accession>
<dbReference type="Pfam" id="PF03328">
    <property type="entry name" value="HpcH_HpaI"/>
    <property type="match status" value="1"/>
</dbReference>
<reference evidence="5" key="1">
    <citation type="submission" date="2018-05" db="EMBL/GenBank/DDBJ databases">
        <authorList>
            <person name="Lanie J.A."/>
            <person name="Ng W.-L."/>
            <person name="Kazmierczak K.M."/>
            <person name="Andrzejewski T.M."/>
            <person name="Davidsen T.M."/>
            <person name="Wayne K.J."/>
            <person name="Tettelin H."/>
            <person name="Glass J.I."/>
            <person name="Rusch D."/>
            <person name="Podicherti R."/>
            <person name="Tsui H.-C.T."/>
            <person name="Winkler M.E."/>
        </authorList>
    </citation>
    <scope>NUCLEOTIDE SEQUENCE</scope>
</reference>
<protein>
    <recommendedName>
        <fullName evidence="4">HpcH/HpaI aldolase/citrate lyase domain-containing protein</fullName>
    </recommendedName>
</protein>
<dbReference type="PANTHER" id="PTHR30502">
    <property type="entry name" value="2-KETO-3-DEOXY-L-RHAMNONATE ALDOLASE"/>
    <property type="match status" value="1"/>
</dbReference>
<dbReference type="SUPFAM" id="SSF51621">
    <property type="entry name" value="Phosphoenolpyruvate/pyruvate domain"/>
    <property type="match status" value="1"/>
</dbReference>
<keyword evidence="2" id="KW-0479">Metal-binding</keyword>
<dbReference type="EMBL" id="UINC01182149">
    <property type="protein sequence ID" value="SVD92191.1"/>
    <property type="molecule type" value="Genomic_DNA"/>
</dbReference>
<keyword evidence="3" id="KW-0456">Lyase</keyword>